<proteinExistence type="predicted"/>
<feature type="transmembrane region" description="Helical" evidence="2">
    <location>
        <begin position="72"/>
        <end position="88"/>
    </location>
</feature>
<reference evidence="3" key="1">
    <citation type="submission" date="2021-08" db="EMBL/GenBank/DDBJ databases">
        <authorList>
            <person name="Zhang H."/>
            <person name="Xu M."/>
            <person name="Yu Z."/>
            <person name="Yang L."/>
            <person name="Cai Y."/>
        </authorList>
    </citation>
    <scope>NUCLEOTIDE SEQUENCE</scope>
    <source>
        <strain evidence="3">CHL1</strain>
    </source>
</reference>
<accession>A0A9E6ULQ0</accession>
<evidence type="ECO:0000313" key="3">
    <source>
        <dbReference type="EMBL" id="QZO00797.1"/>
    </source>
</evidence>
<feature type="transmembrane region" description="Helical" evidence="2">
    <location>
        <begin position="100"/>
        <end position="118"/>
    </location>
</feature>
<dbReference type="KEGG" id="cmet:K6K41_03765"/>
<evidence type="ECO:0000256" key="2">
    <source>
        <dbReference type="SAM" id="Phobius"/>
    </source>
</evidence>
<protein>
    <submittedName>
        <fullName evidence="3">Uncharacterized protein</fullName>
    </submittedName>
</protein>
<gene>
    <name evidence="3" type="ORF">K6K41_03765</name>
</gene>
<dbReference type="Proteomes" id="UP000825701">
    <property type="component" value="Chromosome"/>
</dbReference>
<evidence type="ECO:0000313" key="4">
    <source>
        <dbReference type="Proteomes" id="UP000825701"/>
    </source>
</evidence>
<dbReference type="AlphaFoldDB" id="A0A9E6ULQ0"/>
<feature type="compositionally biased region" description="Low complexity" evidence="1">
    <location>
        <begin position="207"/>
        <end position="238"/>
    </location>
</feature>
<dbReference type="EMBL" id="CP081869">
    <property type="protein sequence ID" value="QZO00797.1"/>
    <property type="molecule type" value="Genomic_DNA"/>
</dbReference>
<keyword evidence="2" id="KW-0472">Membrane</keyword>
<evidence type="ECO:0000256" key="1">
    <source>
        <dbReference type="SAM" id="MobiDB-lite"/>
    </source>
</evidence>
<feature type="region of interest" description="Disordered" evidence="1">
    <location>
        <begin position="1"/>
        <end position="29"/>
    </location>
</feature>
<keyword evidence="2" id="KW-0812">Transmembrane</keyword>
<feature type="transmembrane region" description="Helical" evidence="2">
    <location>
        <begin position="39"/>
        <end position="57"/>
    </location>
</feature>
<keyword evidence="4" id="KW-1185">Reference proteome</keyword>
<organism evidence="3 4">
    <name type="scientific">Chenggangzhangella methanolivorans</name>
    <dbReference type="NCBI Taxonomy" id="1437009"/>
    <lineage>
        <taxon>Bacteria</taxon>
        <taxon>Pseudomonadati</taxon>
        <taxon>Pseudomonadota</taxon>
        <taxon>Alphaproteobacteria</taxon>
        <taxon>Hyphomicrobiales</taxon>
        <taxon>Methylopilaceae</taxon>
        <taxon>Chenggangzhangella</taxon>
    </lineage>
</organism>
<sequence>MDRAPRQIERRGQPRAAARGDRRGADAGRSGRAEDLRQCLRLCGLAIPLFAIALHVYDPATLGVIDGFEQTAFNAALALTLLLVAMGFDRPAASLRWQVANIGVVVLAPLVALTVHFASAEREAALAAASERLAALGRLGGERQDAVVAQTRQMLTFLAAPSRSDSRGPSAIGNSPPICRSSPASAPSTPSTGRASSAARTIRRACRSTSATATMCARPSQAAVSRSRASSSRASAARRAWRSRCR</sequence>
<keyword evidence="2" id="KW-1133">Transmembrane helix</keyword>
<feature type="region of interest" description="Disordered" evidence="1">
    <location>
        <begin position="160"/>
        <end position="246"/>
    </location>
</feature>
<name>A0A9E6ULQ0_9HYPH</name>
<dbReference type="RefSeq" id="WP_261403990.1">
    <property type="nucleotide sequence ID" value="NZ_CP081869.1"/>
</dbReference>
<feature type="compositionally biased region" description="Low complexity" evidence="1">
    <location>
        <begin position="179"/>
        <end position="200"/>
    </location>
</feature>